<proteinExistence type="predicted"/>
<organism evidence="1 2">
    <name type="scientific">Parashewanella curva</name>
    <dbReference type="NCBI Taxonomy" id="2338552"/>
    <lineage>
        <taxon>Bacteria</taxon>
        <taxon>Pseudomonadati</taxon>
        <taxon>Pseudomonadota</taxon>
        <taxon>Gammaproteobacteria</taxon>
        <taxon>Alteromonadales</taxon>
        <taxon>Shewanellaceae</taxon>
        <taxon>Parashewanella</taxon>
    </lineage>
</organism>
<evidence type="ECO:0000313" key="2">
    <source>
        <dbReference type="Proteomes" id="UP000281474"/>
    </source>
</evidence>
<evidence type="ECO:0000313" key="1">
    <source>
        <dbReference type="EMBL" id="RLV58269.1"/>
    </source>
</evidence>
<accession>A0A3L8PTY1</accession>
<comment type="caution">
    <text evidence="1">The sequence shown here is derived from an EMBL/GenBank/DDBJ whole genome shotgun (WGS) entry which is preliminary data.</text>
</comment>
<protein>
    <submittedName>
        <fullName evidence="1">Uncharacterized protein</fullName>
    </submittedName>
</protein>
<dbReference type="AlphaFoldDB" id="A0A3L8PTY1"/>
<name>A0A3L8PTY1_9GAMM</name>
<dbReference type="RefSeq" id="WP_121840418.1">
    <property type="nucleotide sequence ID" value="NZ_ML014833.1"/>
</dbReference>
<reference evidence="1 2" key="1">
    <citation type="submission" date="2018-09" db="EMBL/GenBank/DDBJ databases">
        <title>Phylogeny of the Shewanellaceae, and recommendation for two new genera, Pseudoshewanella and Parashewanella.</title>
        <authorList>
            <person name="Wang G."/>
        </authorList>
    </citation>
    <scope>NUCLEOTIDE SEQUENCE [LARGE SCALE GENOMIC DNA]</scope>
    <source>
        <strain evidence="1 2">C51</strain>
    </source>
</reference>
<dbReference type="Proteomes" id="UP000281474">
    <property type="component" value="Unassembled WGS sequence"/>
</dbReference>
<sequence>MSTELNNSAIHLPPVTTFFTDESNEDLEQNSDFFQPVKIPQENSQSLSAFLVYPNTLPNENNSLRLFHQNSSHGAPNSENAQYSFQHINKWASEAIQIGRLTGRFTEQAKPPPANHQNNNGVNNFEISDDMDLSGSEELNAEEVLALYQLCGAMQECQQQIDSMEDDSSTLIQQVLGRFHSSGDETEHEETHGEQHPG</sequence>
<dbReference type="EMBL" id="QZEI01000084">
    <property type="protein sequence ID" value="RLV58269.1"/>
    <property type="molecule type" value="Genomic_DNA"/>
</dbReference>
<gene>
    <name evidence="1" type="ORF">D5018_18205</name>
</gene>
<keyword evidence="2" id="KW-1185">Reference proteome</keyword>